<dbReference type="AlphaFoldDB" id="A0A5M3MMW3"/>
<organism evidence="1 2">
    <name type="scientific">Coniophora puteana (strain RWD-64-598)</name>
    <name type="common">Brown rot fungus</name>
    <dbReference type="NCBI Taxonomy" id="741705"/>
    <lineage>
        <taxon>Eukaryota</taxon>
        <taxon>Fungi</taxon>
        <taxon>Dikarya</taxon>
        <taxon>Basidiomycota</taxon>
        <taxon>Agaricomycotina</taxon>
        <taxon>Agaricomycetes</taxon>
        <taxon>Agaricomycetidae</taxon>
        <taxon>Boletales</taxon>
        <taxon>Coniophorineae</taxon>
        <taxon>Coniophoraceae</taxon>
        <taxon>Coniophora</taxon>
    </lineage>
</organism>
<dbReference type="KEGG" id="cput:CONPUDRAFT_58371"/>
<dbReference type="Proteomes" id="UP000053558">
    <property type="component" value="Unassembled WGS sequence"/>
</dbReference>
<proteinExistence type="predicted"/>
<dbReference type="OMA" id="HECTANL"/>
<gene>
    <name evidence="1" type="ORF">CONPUDRAFT_58371</name>
</gene>
<protein>
    <submittedName>
        <fullName evidence="1">Uncharacterized protein</fullName>
    </submittedName>
</protein>
<keyword evidence="2" id="KW-1185">Reference proteome</keyword>
<evidence type="ECO:0000313" key="1">
    <source>
        <dbReference type="EMBL" id="EIW80114.1"/>
    </source>
</evidence>
<name>A0A5M3MMW3_CONPW</name>
<sequence length="201" mass="22401">QFCKNSTAMKKMAAQDFEDLLQCALPVFGGIFPSRMHNKVILDLLFELGKWHLLAKLCLHTDDTIELLEHTTISLGASARKFQAEVCPSYDTRKIPSETSAHGHRAVTKIANLKGKARKTNVAQSSKRKVLNFDTYKYHSLGNTVKSIRHYGTMDNYNSLLVFLLTMHATFNADSGLCSANLLIVFPKDTIHGLGKNTITC</sequence>
<accession>A0A5M3MMW3</accession>
<dbReference type="EMBL" id="JH711580">
    <property type="protein sequence ID" value="EIW80114.1"/>
    <property type="molecule type" value="Genomic_DNA"/>
</dbReference>
<reference evidence="2" key="1">
    <citation type="journal article" date="2012" name="Science">
        <title>The Paleozoic origin of enzymatic lignin decomposition reconstructed from 31 fungal genomes.</title>
        <authorList>
            <person name="Floudas D."/>
            <person name="Binder M."/>
            <person name="Riley R."/>
            <person name="Barry K."/>
            <person name="Blanchette R.A."/>
            <person name="Henrissat B."/>
            <person name="Martinez A.T."/>
            <person name="Otillar R."/>
            <person name="Spatafora J.W."/>
            <person name="Yadav J.S."/>
            <person name="Aerts A."/>
            <person name="Benoit I."/>
            <person name="Boyd A."/>
            <person name="Carlson A."/>
            <person name="Copeland A."/>
            <person name="Coutinho P.M."/>
            <person name="de Vries R.P."/>
            <person name="Ferreira P."/>
            <person name="Findley K."/>
            <person name="Foster B."/>
            <person name="Gaskell J."/>
            <person name="Glotzer D."/>
            <person name="Gorecki P."/>
            <person name="Heitman J."/>
            <person name="Hesse C."/>
            <person name="Hori C."/>
            <person name="Igarashi K."/>
            <person name="Jurgens J.A."/>
            <person name="Kallen N."/>
            <person name="Kersten P."/>
            <person name="Kohler A."/>
            <person name="Kuees U."/>
            <person name="Kumar T.K.A."/>
            <person name="Kuo A."/>
            <person name="LaButti K."/>
            <person name="Larrondo L.F."/>
            <person name="Lindquist E."/>
            <person name="Ling A."/>
            <person name="Lombard V."/>
            <person name="Lucas S."/>
            <person name="Lundell T."/>
            <person name="Martin R."/>
            <person name="McLaughlin D.J."/>
            <person name="Morgenstern I."/>
            <person name="Morin E."/>
            <person name="Murat C."/>
            <person name="Nagy L.G."/>
            <person name="Nolan M."/>
            <person name="Ohm R.A."/>
            <person name="Patyshakuliyeva A."/>
            <person name="Rokas A."/>
            <person name="Ruiz-Duenas F.J."/>
            <person name="Sabat G."/>
            <person name="Salamov A."/>
            <person name="Samejima M."/>
            <person name="Schmutz J."/>
            <person name="Slot J.C."/>
            <person name="St John F."/>
            <person name="Stenlid J."/>
            <person name="Sun H."/>
            <person name="Sun S."/>
            <person name="Syed K."/>
            <person name="Tsang A."/>
            <person name="Wiebenga A."/>
            <person name="Young D."/>
            <person name="Pisabarro A."/>
            <person name="Eastwood D.C."/>
            <person name="Martin F."/>
            <person name="Cullen D."/>
            <person name="Grigoriev I.V."/>
            <person name="Hibbett D.S."/>
        </authorList>
    </citation>
    <scope>NUCLEOTIDE SEQUENCE [LARGE SCALE GENOMIC DNA]</scope>
    <source>
        <strain evidence="2">RWD-64-598 SS2</strain>
    </source>
</reference>
<evidence type="ECO:0000313" key="2">
    <source>
        <dbReference type="Proteomes" id="UP000053558"/>
    </source>
</evidence>
<dbReference type="GeneID" id="19207942"/>
<dbReference type="RefSeq" id="XP_007769749.1">
    <property type="nucleotide sequence ID" value="XM_007771559.1"/>
</dbReference>
<comment type="caution">
    <text evidence="1">The sequence shown here is derived from an EMBL/GenBank/DDBJ whole genome shotgun (WGS) entry which is preliminary data.</text>
</comment>
<feature type="non-terminal residue" evidence="1">
    <location>
        <position position="1"/>
    </location>
</feature>
<dbReference type="OrthoDB" id="3269417at2759"/>